<dbReference type="Pfam" id="PF14907">
    <property type="entry name" value="NTP_transf_5"/>
    <property type="match status" value="1"/>
</dbReference>
<dbReference type="AlphaFoldDB" id="A0A1V3GDT0"/>
<comment type="caution">
    <text evidence="1">The sequence shown here is derived from an EMBL/GenBank/DDBJ whole genome shotgun (WGS) entry which is preliminary data.</text>
</comment>
<sequence length="361" mass="43457">MIETVIQTLFNEKVKLPNEIERFKDCLNDKDFLSVGATTYSLLKRQNKLHQTPDFFQNKLQEIYTDTLYKNIFIKNQTMLILNEFEKQRIEVIPLKGPLFTEKYFGDLGSRYSSDIDLLVKKKDVNKAAECIKQLGFHTEKEEIELHFHCGFYKEITNSPCPLAVELHWDLVKENTSNLDIEAFWSDSTRFQSTYQYVKELSDYHAFYMICLHGWRHNLDSLKYYLDIIQMIYRIALSLNFTRLINEAEYHQTKRRLVRTISLVYNQYPFLTEFKNFPYLAQNKGRGNHPKKKAIHKYLNFLDYQFLSYDSFAHRLRELVIWIFPSRNEIITQLGNRHKRLLIVNYFVLYKERLLNMWKVW</sequence>
<dbReference type="Proteomes" id="UP000188597">
    <property type="component" value="Unassembled WGS sequence"/>
</dbReference>
<evidence type="ECO:0000313" key="1">
    <source>
        <dbReference type="EMBL" id="OOE14571.1"/>
    </source>
</evidence>
<accession>A0A1V3GDT0</accession>
<dbReference type="InterPro" id="IPR039498">
    <property type="entry name" value="NTP_transf_5"/>
</dbReference>
<reference evidence="1 2" key="1">
    <citation type="submission" date="2016-11" db="EMBL/GenBank/DDBJ databases">
        <authorList>
            <person name="Jaros S."/>
            <person name="Januszkiewicz K."/>
            <person name="Wedrychowicz H."/>
        </authorList>
    </citation>
    <scope>NUCLEOTIDE SEQUENCE [LARGE SCALE GENOMIC DNA]</scope>
    <source>
        <strain evidence="1 2">Con a/3</strain>
    </source>
</reference>
<name>A0A1V3GDT0_9BACL</name>
<evidence type="ECO:0000313" key="2">
    <source>
        <dbReference type="Proteomes" id="UP000188597"/>
    </source>
</evidence>
<evidence type="ECO:0008006" key="3">
    <source>
        <dbReference type="Google" id="ProtNLM"/>
    </source>
</evidence>
<proteinExistence type="predicted"/>
<dbReference type="RefSeq" id="WP_171978799.1">
    <property type="nucleotide sequence ID" value="NZ_MQMF01000001.1"/>
</dbReference>
<protein>
    <recommendedName>
        <fullName evidence="3">Nucleotidyltransferase</fullName>
    </recommendedName>
</protein>
<organism evidence="1 2">
    <name type="scientific">Fictibacillus arsenicus</name>
    <dbReference type="NCBI Taxonomy" id="255247"/>
    <lineage>
        <taxon>Bacteria</taxon>
        <taxon>Bacillati</taxon>
        <taxon>Bacillota</taxon>
        <taxon>Bacilli</taxon>
        <taxon>Bacillales</taxon>
        <taxon>Fictibacillaceae</taxon>
        <taxon>Fictibacillus</taxon>
    </lineage>
</organism>
<dbReference type="EMBL" id="MQMF01000001">
    <property type="protein sequence ID" value="OOE14571.1"/>
    <property type="molecule type" value="Genomic_DNA"/>
</dbReference>
<gene>
    <name evidence="1" type="ORF">UN64_05105</name>
</gene>